<dbReference type="Proteomes" id="UP000235803">
    <property type="component" value="Unassembled WGS sequence"/>
</dbReference>
<sequence>MVEDRQQETLGLARASGSGHQGGKLHLAAQARQAQRQVGPLAQLIRRGQETIDQRRLALVAVAAKVRRGDQEGCQQVVVQA</sequence>
<evidence type="ECO:0000256" key="1">
    <source>
        <dbReference type="SAM" id="MobiDB-lite"/>
    </source>
</evidence>
<reference evidence="2 3" key="1">
    <citation type="submission" date="2018-01" db="EMBL/GenBank/DDBJ databases">
        <title>Halomonas endophytica sp. nov., isolated from storage liquid in the stems of Populus euphratica.</title>
        <authorList>
            <person name="Chen C."/>
        </authorList>
    </citation>
    <scope>NUCLEOTIDE SEQUENCE [LARGE SCALE GENOMIC DNA]</scope>
    <source>
        <strain evidence="2 3">MC28</strain>
    </source>
</reference>
<comment type="caution">
    <text evidence="2">The sequence shown here is derived from an EMBL/GenBank/DDBJ whole genome shotgun (WGS) entry which is preliminary data.</text>
</comment>
<gene>
    <name evidence="2" type="ORF">C1H69_22125</name>
</gene>
<proteinExistence type="predicted"/>
<accession>A0A2N7TV69</accession>
<name>A0A2N7TV69_9GAMM</name>
<feature type="region of interest" description="Disordered" evidence="1">
    <location>
        <begin position="1"/>
        <end position="31"/>
    </location>
</feature>
<evidence type="ECO:0000313" key="2">
    <source>
        <dbReference type="EMBL" id="PMR72083.1"/>
    </source>
</evidence>
<keyword evidence="3" id="KW-1185">Reference proteome</keyword>
<protein>
    <submittedName>
        <fullName evidence="2">Uncharacterized protein</fullName>
    </submittedName>
</protein>
<organism evidence="2 3">
    <name type="scientific">Billgrantia endophytica</name>
    <dbReference type="NCBI Taxonomy" id="2033802"/>
    <lineage>
        <taxon>Bacteria</taxon>
        <taxon>Pseudomonadati</taxon>
        <taxon>Pseudomonadota</taxon>
        <taxon>Gammaproteobacteria</taxon>
        <taxon>Oceanospirillales</taxon>
        <taxon>Halomonadaceae</taxon>
        <taxon>Billgrantia</taxon>
    </lineage>
</organism>
<dbReference type="AlphaFoldDB" id="A0A2N7TV69"/>
<dbReference type="EMBL" id="PNRF01000047">
    <property type="protein sequence ID" value="PMR72083.1"/>
    <property type="molecule type" value="Genomic_DNA"/>
</dbReference>
<evidence type="ECO:0000313" key="3">
    <source>
        <dbReference type="Proteomes" id="UP000235803"/>
    </source>
</evidence>